<dbReference type="Proteomes" id="UP001162131">
    <property type="component" value="Unassembled WGS sequence"/>
</dbReference>
<keyword evidence="3" id="KW-1185">Reference proteome</keyword>
<gene>
    <name evidence="2" type="ORF">BSTOLATCC_MIC33048</name>
</gene>
<proteinExistence type="predicted"/>
<dbReference type="EMBL" id="CAJZBQ010000033">
    <property type="protein sequence ID" value="CAG9323146.1"/>
    <property type="molecule type" value="Genomic_DNA"/>
</dbReference>
<feature type="compositionally biased region" description="Basic and acidic residues" evidence="1">
    <location>
        <begin position="42"/>
        <end position="54"/>
    </location>
</feature>
<protein>
    <submittedName>
        <fullName evidence="2">Uncharacterized protein</fullName>
    </submittedName>
</protein>
<evidence type="ECO:0000313" key="2">
    <source>
        <dbReference type="EMBL" id="CAG9323146.1"/>
    </source>
</evidence>
<feature type="compositionally biased region" description="Polar residues" evidence="1">
    <location>
        <begin position="1"/>
        <end position="10"/>
    </location>
</feature>
<sequence length="212" mass="24105">MINKSPISSNLEKRGLTSSLTFSHSTSSLFESNKPSKHISQKRIEQESLSRRTLDPTFPERPIEYKQGKKKINPAHNNNFWDKSSASSDFEARSNNPTLTTSRDNPLSGEVFKVNESPKKPIRSQKYLESQISWQPESKSNYYAPSIQNKVPKTASSIDFLPGSFFVKAEDNHKSQKRLNPLKYETSLFNSAAEKPSITGRYEADDSRSQRK</sequence>
<comment type="caution">
    <text evidence="2">The sequence shown here is derived from an EMBL/GenBank/DDBJ whole genome shotgun (WGS) entry which is preliminary data.</text>
</comment>
<dbReference type="AlphaFoldDB" id="A0AAU9JN13"/>
<evidence type="ECO:0000313" key="3">
    <source>
        <dbReference type="Proteomes" id="UP001162131"/>
    </source>
</evidence>
<feature type="region of interest" description="Disordered" evidence="1">
    <location>
        <begin position="1"/>
        <end position="124"/>
    </location>
</feature>
<feature type="compositionally biased region" description="Low complexity" evidence="1">
    <location>
        <begin position="16"/>
        <end position="32"/>
    </location>
</feature>
<reference evidence="2" key="1">
    <citation type="submission" date="2021-09" db="EMBL/GenBank/DDBJ databases">
        <authorList>
            <consortium name="AG Swart"/>
            <person name="Singh M."/>
            <person name="Singh A."/>
            <person name="Seah K."/>
            <person name="Emmerich C."/>
        </authorList>
    </citation>
    <scope>NUCLEOTIDE SEQUENCE</scope>
    <source>
        <strain evidence="2">ATCC30299</strain>
    </source>
</reference>
<name>A0AAU9JN13_9CILI</name>
<evidence type="ECO:0000256" key="1">
    <source>
        <dbReference type="SAM" id="MobiDB-lite"/>
    </source>
</evidence>
<accession>A0AAU9JN13</accession>
<feature type="compositionally biased region" description="Polar residues" evidence="1">
    <location>
        <begin position="75"/>
        <end position="105"/>
    </location>
</feature>
<organism evidence="2 3">
    <name type="scientific">Blepharisma stoltei</name>
    <dbReference type="NCBI Taxonomy" id="1481888"/>
    <lineage>
        <taxon>Eukaryota</taxon>
        <taxon>Sar</taxon>
        <taxon>Alveolata</taxon>
        <taxon>Ciliophora</taxon>
        <taxon>Postciliodesmatophora</taxon>
        <taxon>Heterotrichea</taxon>
        <taxon>Heterotrichida</taxon>
        <taxon>Blepharismidae</taxon>
        <taxon>Blepharisma</taxon>
    </lineage>
</organism>